<gene>
    <name evidence="14" type="ORF">PMEA_00004285</name>
</gene>
<dbReference type="FunFam" id="2.10.50.30:FF:000004">
    <property type="entry name" value="Taste receptor type 1 member 3-like protein"/>
    <property type="match status" value="1"/>
</dbReference>
<dbReference type="InterPro" id="IPR000337">
    <property type="entry name" value="GPCR_3"/>
</dbReference>
<dbReference type="CDD" id="cd13953">
    <property type="entry name" value="7tm_classC_mGluR-like"/>
    <property type="match status" value="1"/>
</dbReference>
<evidence type="ECO:0000256" key="11">
    <source>
        <dbReference type="SAM" id="Phobius"/>
    </source>
</evidence>
<dbReference type="InterPro" id="IPR017978">
    <property type="entry name" value="GPCR_3_C"/>
</dbReference>
<evidence type="ECO:0000256" key="12">
    <source>
        <dbReference type="SAM" id="SignalP"/>
    </source>
</evidence>
<keyword evidence="7 11" id="KW-0472">Membrane</keyword>
<feature type="domain" description="G-protein coupled receptors family 3 profile" evidence="13">
    <location>
        <begin position="574"/>
        <end position="828"/>
    </location>
</feature>
<feature type="transmembrane region" description="Helical" evidence="11">
    <location>
        <begin position="575"/>
        <end position="594"/>
    </location>
</feature>
<keyword evidence="2" id="KW-1003">Cell membrane</keyword>
<feature type="transmembrane region" description="Helical" evidence="11">
    <location>
        <begin position="644"/>
        <end position="665"/>
    </location>
</feature>
<keyword evidence="3 11" id="KW-0812">Transmembrane</keyword>
<evidence type="ECO:0000256" key="8">
    <source>
        <dbReference type="ARBA" id="ARBA00023170"/>
    </source>
</evidence>
<accession>A0AAU9WD19</accession>
<evidence type="ECO:0000256" key="1">
    <source>
        <dbReference type="ARBA" id="ARBA00004651"/>
    </source>
</evidence>
<dbReference type="GO" id="GO:0004930">
    <property type="term" value="F:G protein-coupled receptor activity"/>
    <property type="evidence" value="ECO:0007669"/>
    <property type="project" value="UniProtKB-KW"/>
</dbReference>
<evidence type="ECO:0000256" key="4">
    <source>
        <dbReference type="ARBA" id="ARBA00022729"/>
    </source>
</evidence>
<dbReference type="InterPro" id="IPR038550">
    <property type="entry name" value="GPCR_3_9-Cys_sf"/>
</dbReference>
<dbReference type="InterPro" id="IPR050726">
    <property type="entry name" value="mGluR"/>
</dbReference>
<dbReference type="GO" id="GO:0005886">
    <property type="term" value="C:plasma membrane"/>
    <property type="evidence" value="ECO:0007669"/>
    <property type="project" value="UniProtKB-SubCell"/>
</dbReference>
<protein>
    <recommendedName>
        <fullName evidence="13">G-protein coupled receptors family 3 profile domain-containing protein</fullName>
    </recommendedName>
</protein>
<dbReference type="PROSITE" id="PS00981">
    <property type="entry name" value="G_PROTEIN_RECEP_F3_3"/>
    <property type="match status" value="1"/>
</dbReference>
<evidence type="ECO:0000313" key="14">
    <source>
        <dbReference type="EMBL" id="CAH3110246.1"/>
    </source>
</evidence>
<evidence type="ECO:0000256" key="7">
    <source>
        <dbReference type="ARBA" id="ARBA00023136"/>
    </source>
</evidence>
<feature type="transmembrane region" description="Helical" evidence="11">
    <location>
        <begin position="685"/>
        <end position="707"/>
    </location>
</feature>
<dbReference type="Gene3D" id="2.10.50.30">
    <property type="entry name" value="GPCR, family 3, nine cysteines domain"/>
    <property type="match status" value="1"/>
</dbReference>
<dbReference type="InterPro" id="IPR017979">
    <property type="entry name" value="GPCR_3_CS"/>
</dbReference>
<evidence type="ECO:0000256" key="10">
    <source>
        <dbReference type="ARBA" id="ARBA00023224"/>
    </source>
</evidence>
<feature type="transmembrane region" description="Helical" evidence="11">
    <location>
        <begin position="614"/>
        <end position="632"/>
    </location>
</feature>
<feature type="chain" id="PRO_5043639439" description="G-protein coupled receptors family 3 profile domain-containing protein" evidence="12">
    <location>
        <begin position="19"/>
        <end position="885"/>
    </location>
</feature>
<reference evidence="14 15" key="1">
    <citation type="submission" date="2022-05" db="EMBL/GenBank/DDBJ databases">
        <authorList>
            <consortium name="Genoscope - CEA"/>
            <person name="William W."/>
        </authorList>
    </citation>
    <scope>NUCLEOTIDE SEQUENCE [LARGE SCALE GENOMIC DNA]</scope>
</reference>
<comment type="caution">
    <text evidence="14">The sequence shown here is derived from an EMBL/GenBank/DDBJ whole genome shotgun (WGS) entry which is preliminary data.</text>
</comment>
<dbReference type="InterPro" id="IPR028082">
    <property type="entry name" value="Peripla_BP_I"/>
</dbReference>
<dbReference type="PROSITE" id="PS50259">
    <property type="entry name" value="G_PROTEIN_RECEP_F3_4"/>
    <property type="match status" value="1"/>
</dbReference>
<evidence type="ECO:0000256" key="6">
    <source>
        <dbReference type="ARBA" id="ARBA00023040"/>
    </source>
</evidence>
<dbReference type="Pfam" id="PF07562">
    <property type="entry name" value="NCD3G"/>
    <property type="match status" value="1"/>
</dbReference>
<evidence type="ECO:0000256" key="3">
    <source>
        <dbReference type="ARBA" id="ARBA00022692"/>
    </source>
</evidence>
<dbReference type="SUPFAM" id="SSF53822">
    <property type="entry name" value="Periplasmic binding protein-like I"/>
    <property type="match status" value="1"/>
</dbReference>
<keyword evidence="8" id="KW-0675">Receptor</keyword>
<evidence type="ECO:0000256" key="9">
    <source>
        <dbReference type="ARBA" id="ARBA00023180"/>
    </source>
</evidence>
<dbReference type="FunFam" id="3.40.50.2300:FF:000145">
    <property type="entry name" value="Glutamate receptor, metabotropic"/>
    <property type="match status" value="1"/>
</dbReference>
<evidence type="ECO:0000256" key="5">
    <source>
        <dbReference type="ARBA" id="ARBA00022989"/>
    </source>
</evidence>
<dbReference type="PRINTS" id="PR01176">
    <property type="entry name" value="GABABRECEPTR"/>
</dbReference>
<sequence length="885" mass="99221">MFVCWLTLLSVNVFFVEAKMLKNESPRIFIAGDVMFAGLAPIHYPQGTREEDPEQNSHGKFSHHCGGPFNFRGIQHAEAILYALDQINKNKTLLPGILLGVDIKDTCNSVDHTIQESLQFGFIRAAYMRAELDNIRACGLTLNASTLKTSPDKGVALVGAAYSGITIAVANLAGLFHVPVVSYASTSRLLSDRKRFKNFLRTVPSDTRQAQAMVDIIRKLDWNFVSTVASDTEYGRSGIDAFKQLIGSSQNYSRICIAVDEVFTVRTPEAKVREIMSKIREHPEAKVIVLFAELNDADYFINVAREENMAGYIWIGSDAFARSYSVLRNNKEILKYWINIEPNSKVYEPFRDYFENITQERLNRNPWLRTYQRYVKKLLNSTEPIDYSSYTTTAIDAVYAVAYGLHNMYRCSDKACLIQVSNTIQSEVYDFIKNSSFVSPTGQRVSFDDSGSAKAYYNIIFLNKRGGKFFFDILGSWYLGEKFKFCSPFEVYRHPFSDFQSFARCSPRCRPGHWKEPKKHYPECCWNCLRCDGNSISNQSEATACVSCPDGMTANSGKSYCIIIPSKEIFRTTPGVAVACVSGVGISAVLVTFVSMFKQRDTPVVKASSRGISYVLLFGLAWCYALPIQFILQPTPLLCQIRPFLISTGVALVIGALLAKTNRIARIFSLKTMRTGKAYFLSNKWQLLFVLLCVVVENCIAATWIIISPQKSVRVTHGSYQVVLECMGESLEGVTIWAAFNAALILLCTYQAFLVRKVPANYNEAKFIAFSMVTVCISGAVFIPTALGTKGLHRTITTCFLFILCCTVGLVCLFGPKLYIIIFRPEKNQPYEPKPEPKPIGVLRPQYVRSISSLSTLTMTNSLESLDNPQLTNLHHSEALASRLQ</sequence>
<feature type="transmembrane region" description="Helical" evidence="11">
    <location>
        <begin position="767"/>
        <end position="787"/>
    </location>
</feature>
<dbReference type="AlphaFoldDB" id="A0AAU9WD19"/>
<keyword evidence="6" id="KW-0297">G-protein coupled receptor</keyword>
<evidence type="ECO:0000256" key="2">
    <source>
        <dbReference type="ARBA" id="ARBA00022475"/>
    </source>
</evidence>
<keyword evidence="10" id="KW-0807">Transducer</keyword>
<proteinExistence type="predicted"/>
<dbReference type="InterPro" id="IPR011500">
    <property type="entry name" value="GPCR_3_9-Cys_dom"/>
</dbReference>
<name>A0AAU9WD19_9CNID</name>
<evidence type="ECO:0000259" key="13">
    <source>
        <dbReference type="PROSITE" id="PS50259"/>
    </source>
</evidence>
<feature type="transmembrane region" description="Helical" evidence="11">
    <location>
        <begin position="793"/>
        <end position="814"/>
    </location>
</feature>
<keyword evidence="15" id="KW-1185">Reference proteome</keyword>
<dbReference type="Pfam" id="PF00003">
    <property type="entry name" value="7tm_3"/>
    <property type="match status" value="1"/>
</dbReference>
<keyword evidence="5 11" id="KW-1133">Transmembrane helix</keyword>
<organism evidence="14 15">
    <name type="scientific">Pocillopora meandrina</name>
    <dbReference type="NCBI Taxonomy" id="46732"/>
    <lineage>
        <taxon>Eukaryota</taxon>
        <taxon>Metazoa</taxon>
        <taxon>Cnidaria</taxon>
        <taxon>Anthozoa</taxon>
        <taxon>Hexacorallia</taxon>
        <taxon>Scleractinia</taxon>
        <taxon>Astrocoeniina</taxon>
        <taxon>Pocilloporidae</taxon>
        <taxon>Pocillopora</taxon>
    </lineage>
</organism>
<dbReference type="PRINTS" id="PR00248">
    <property type="entry name" value="GPCRMGR"/>
</dbReference>
<dbReference type="Proteomes" id="UP001159428">
    <property type="component" value="Unassembled WGS sequence"/>
</dbReference>
<dbReference type="PANTHER" id="PTHR24060">
    <property type="entry name" value="METABOTROPIC GLUTAMATE RECEPTOR"/>
    <property type="match status" value="1"/>
</dbReference>
<dbReference type="Pfam" id="PF01094">
    <property type="entry name" value="ANF_receptor"/>
    <property type="match status" value="1"/>
</dbReference>
<dbReference type="EMBL" id="CALNXJ010000012">
    <property type="protein sequence ID" value="CAH3110246.1"/>
    <property type="molecule type" value="Genomic_DNA"/>
</dbReference>
<feature type="signal peptide" evidence="12">
    <location>
        <begin position="1"/>
        <end position="18"/>
    </location>
</feature>
<dbReference type="Gene3D" id="3.40.50.2300">
    <property type="match status" value="2"/>
</dbReference>
<keyword evidence="4 12" id="KW-0732">Signal</keyword>
<dbReference type="InterPro" id="IPR001828">
    <property type="entry name" value="ANF_lig-bd_rcpt"/>
</dbReference>
<evidence type="ECO:0000313" key="15">
    <source>
        <dbReference type="Proteomes" id="UP001159428"/>
    </source>
</evidence>
<comment type="subcellular location">
    <subcellularLocation>
        <location evidence="1">Cell membrane</location>
        <topology evidence="1">Multi-pass membrane protein</topology>
    </subcellularLocation>
</comment>
<feature type="transmembrane region" description="Helical" evidence="11">
    <location>
        <begin position="734"/>
        <end position="755"/>
    </location>
</feature>
<keyword evidence="9" id="KW-0325">Glycoprotein</keyword>